<keyword evidence="2" id="KW-1185">Reference proteome</keyword>
<evidence type="ECO:0000313" key="2">
    <source>
        <dbReference type="Proteomes" id="UP000295264"/>
    </source>
</evidence>
<comment type="caution">
    <text evidence="1">The sequence shown here is derived from an EMBL/GenBank/DDBJ whole genome shotgun (WGS) entry which is preliminary data.</text>
</comment>
<feature type="non-terminal residue" evidence="1">
    <location>
        <position position="1"/>
    </location>
</feature>
<sequence>RSNPKRENVKELGLRLT</sequence>
<dbReference type="AlphaFoldDB" id="A0A484GS73"/>
<evidence type="ECO:0000313" key="1">
    <source>
        <dbReference type="EMBL" id="TEA38369.1"/>
    </source>
</evidence>
<accession>A0A484GS73</accession>
<protein>
    <submittedName>
        <fullName evidence="1">Uncharacterized protein</fullName>
    </submittedName>
</protein>
<dbReference type="Proteomes" id="UP000295264">
    <property type="component" value="Unassembled WGS sequence"/>
</dbReference>
<organism evidence="1 2">
    <name type="scientific">Sousa chinensis</name>
    <name type="common">Indo-pacific humpbacked dolphin</name>
    <name type="synonym">Steno chinensis</name>
    <dbReference type="NCBI Taxonomy" id="103600"/>
    <lineage>
        <taxon>Eukaryota</taxon>
        <taxon>Metazoa</taxon>
        <taxon>Chordata</taxon>
        <taxon>Craniata</taxon>
        <taxon>Vertebrata</taxon>
        <taxon>Euteleostomi</taxon>
        <taxon>Mammalia</taxon>
        <taxon>Eutheria</taxon>
        <taxon>Laurasiatheria</taxon>
        <taxon>Artiodactyla</taxon>
        <taxon>Whippomorpha</taxon>
        <taxon>Cetacea</taxon>
        <taxon>Odontoceti</taxon>
        <taxon>Delphinidae</taxon>
        <taxon>Sousa</taxon>
    </lineage>
</organism>
<reference evidence="1 2" key="1">
    <citation type="journal article" date="2018" name="Genomics">
        <title>Molecular footprints of inshore aquatic adaptation in Indo-Pacific humpback dolphin (Sousa chinensis).</title>
        <authorList>
            <person name="Ming Y."/>
            <person name="Jian J."/>
            <person name="Yu F."/>
            <person name="Yu X."/>
            <person name="Wang J."/>
            <person name="Liu W."/>
        </authorList>
    </citation>
    <scope>NUCLEOTIDE SEQUENCE [LARGE SCALE GENOMIC DNA]</scope>
    <source>
        <strain evidence="1">MY-2018</strain>
        <tissue evidence="1">Skin</tissue>
    </source>
</reference>
<dbReference type="EMBL" id="QWLN02004798">
    <property type="protein sequence ID" value="TEA38369.1"/>
    <property type="molecule type" value="Genomic_DNA"/>
</dbReference>
<proteinExistence type="predicted"/>
<name>A0A484GS73_SOUCH</name>
<gene>
    <name evidence="1" type="ORF">DBR06_SOUSAS110240</name>
</gene>